<comment type="caution">
    <text evidence="2">The sequence shown here is derived from an EMBL/GenBank/DDBJ whole genome shotgun (WGS) entry which is preliminary data.</text>
</comment>
<dbReference type="EMBL" id="CALOZG010000001">
    <property type="protein sequence ID" value="CAH3872822.1"/>
    <property type="molecule type" value="Genomic_DNA"/>
</dbReference>
<feature type="compositionally biased region" description="Basic and acidic residues" evidence="1">
    <location>
        <begin position="1"/>
        <end position="13"/>
    </location>
</feature>
<dbReference type="AlphaFoldDB" id="A0A9P0SJ83"/>
<keyword evidence="3" id="KW-1185">Reference proteome</keyword>
<protein>
    <submittedName>
        <fullName evidence="2">Uncharacterized protein</fullName>
    </submittedName>
</protein>
<name>A0A9P0SJ83_PIEBR</name>
<feature type="compositionally biased region" description="Basic residues" evidence="1">
    <location>
        <begin position="168"/>
        <end position="177"/>
    </location>
</feature>
<proteinExistence type="predicted"/>
<feature type="region of interest" description="Disordered" evidence="1">
    <location>
        <begin position="1"/>
        <end position="285"/>
    </location>
</feature>
<dbReference type="Proteomes" id="UP001152562">
    <property type="component" value="Unassembled WGS sequence"/>
</dbReference>
<organism evidence="2 3">
    <name type="scientific">Pieris brassicae</name>
    <name type="common">White butterfly</name>
    <name type="synonym">Large white butterfly</name>
    <dbReference type="NCBI Taxonomy" id="7116"/>
    <lineage>
        <taxon>Eukaryota</taxon>
        <taxon>Metazoa</taxon>
        <taxon>Ecdysozoa</taxon>
        <taxon>Arthropoda</taxon>
        <taxon>Hexapoda</taxon>
        <taxon>Insecta</taxon>
        <taxon>Pterygota</taxon>
        <taxon>Neoptera</taxon>
        <taxon>Endopterygota</taxon>
        <taxon>Lepidoptera</taxon>
        <taxon>Glossata</taxon>
        <taxon>Ditrysia</taxon>
        <taxon>Papilionoidea</taxon>
        <taxon>Pieridae</taxon>
        <taxon>Pierinae</taxon>
        <taxon>Pieris</taxon>
    </lineage>
</organism>
<feature type="compositionally biased region" description="Basic and acidic residues" evidence="1">
    <location>
        <begin position="244"/>
        <end position="258"/>
    </location>
</feature>
<evidence type="ECO:0000313" key="3">
    <source>
        <dbReference type="Proteomes" id="UP001152562"/>
    </source>
</evidence>
<evidence type="ECO:0000313" key="2">
    <source>
        <dbReference type="EMBL" id="CAH3872822.1"/>
    </source>
</evidence>
<sequence>MDKEAQQKNENKATPENAPTNKKLRAASQDGSRCKSPVARHYDAPATRTDAPIRAASKLPKEREATRVTPSRAAPRTVPSPTGSITPPHRDATTVAAGSTAPVEPKKATPYDATELSASEGEASAVRPMPKTEASTEDTFSAPSSSMDMTALKSAIQEPTMTTVMSSSKRRRLKKARRAADQQKLATNAQRLLEAPKSAPGALKASGGRKGAPKPLGSNAALKPDGSKHDKNTNSNNNPKKTRVNQETKGQKRERSEDSVTPTGQRKRIKPNRPQTVGGTSSSYAEAAASYRNNEFCVAVMAEPFLDMTHEQAENIRLQIQGKPHDELMADFEASLTKEPNDIRCQGKAHHSDALAH</sequence>
<gene>
    <name evidence="2" type="ORF">PIBRA_LOCUS577</name>
</gene>
<evidence type="ECO:0000256" key="1">
    <source>
        <dbReference type="SAM" id="MobiDB-lite"/>
    </source>
</evidence>
<reference evidence="2" key="1">
    <citation type="submission" date="2022-05" db="EMBL/GenBank/DDBJ databases">
        <authorList>
            <person name="Okamura Y."/>
        </authorList>
    </citation>
    <scope>NUCLEOTIDE SEQUENCE</scope>
</reference>
<accession>A0A9P0SJ83</accession>
<feature type="compositionally biased region" description="Polar residues" evidence="1">
    <location>
        <begin position="137"/>
        <end position="148"/>
    </location>
</feature>